<dbReference type="InterPro" id="IPR027075">
    <property type="entry name" value="CPSF2"/>
</dbReference>
<feature type="region of interest" description="Disordered" evidence="7">
    <location>
        <begin position="401"/>
        <end position="440"/>
    </location>
</feature>
<dbReference type="InterPro" id="IPR022712">
    <property type="entry name" value="Beta_Casp"/>
</dbReference>
<dbReference type="eggNOG" id="KOG1135">
    <property type="taxonomic scope" value="Eukaryota"/>
</dbReference>
<dbReference type="FunCoup" id="A0A1X7VLD2">
    <property type="interactions" value="801"/>
</dbReference>
<dbReference type="Pfam" id="PF07521">
    <property type="entry name" value="RMMBL"/>
    <property type="match status" value="1"/>
</dbReference>
<dbReference type="SMART" id="SM01027">
    <property type="entry name" value="Beta-Casp"/>
    <property type="match status" value="1"/>
</dbReference>
<proteinExistence type="inferred from homology"/>
<evidence type="ECO:0000313" key="11">
    <source>
        <dbReference type="Proteomes" id="UP000007879"/>
    </source>
</evidence>
<keyword evidence="11" id="KW-1185">Reference proteome</keyword>
<evidence type="ECO:0000259" key="8">
    <source>
        <dbReference type="SMART" id="SM00849"/>
    </source>
</evidence>
<name>A0A1X7VLD2_AMPQE</name>
<reference evidence="11" key="1">
    <citation type="journal article" date="2010" name="Nature">
        <title>The Amphimedon queenslandica genome and the evolution of animal complexity.</title>
        <authorList>
            <person name="Srivastava M."/>
            <person name="Simakov O."/>
            <person name="Chapman J."/>
            <person name="Fahey B."/>
            <person name="Gauthier M.E."/>
            <person name="Mitros T."/>
            <person name="Richards G.S."/>
            <person name="Conaco C."/>
            <person name="Dacre M."/>
            <person name="Hellsten U."/>
            <person name="Larroux C."/>
            <person name="Putnam N.H."/>
            <person name="Stanke M."/>
            <person name="Adamska M."/>
            <person name="Darling A."/>
            <person name="Degnan S.M."/>
            <person name="Oakley T.H."/>
            <person name="Plachetzki D.C."/>
            <person name="Zhai Y."/>
            <person name="Adamski M."/>
            <person name="Calcino A."/>
            <person name="Cummins S.F."/>
            <person name="Goodstein D.M."/>
            <person name="Harris C."/>
            <person name="Jackson D.J."/>
            <person name="Leys S.P."/>
            <person name="Shu S."/>
            <person name="Woodcroft B.J."/>
            <person name="Vervoort M."/>
            <person name="Kosik K.S."/>
            <person name="Manning G."/>
            <person name="Degnan B.M."/>
            <person name="Rokhsar D.S."/>
        </authorList>
    </citation>
    <scope>NUCLEOTIDE SEQUENCE [LARGE SCALE GENOMIC DNA]</scope>
</reference>
<sequence length="730" mass="82319">MTSIIKFTALSGAKGEGPPCYLLQVDEFCFLLDCGWDEFFSPEIAENIKKHIHQIDAVLLSHPDVVHLGALPYVVGRLGLRCPVYATIPVYKMGQMFMYDLYQARHNSEEFDLFSLDDVDQSFDLVVQVKYSQTVQLKGKGHGLTITPYPAGHMVGGTIWKIVKDGEEEIVYAVDYNHKKERHLDGAVFDNFSRPHLLITDAYNALSVQARRKERDKALLDKIVNTLRKNGNVLIAVDTAGRVLELSQLLDQMWRHQELGFGAYSIVLLSNVSYNVVEFAKSQVEWMSEKLMRTFEDSRTNPFQFQHINLCHNLEELAKVSNPKAVLVSPPDLECGFSRDLFLHWSNNPHNSIIFTSKTAHNTLARTLVDNLKIITIDMDVKRRVPLEGAELEEYLMKEKEKAKTANDDDAKDSDESDEEMEVEGTTKPTTPTTPRCLSKTPKYDLMMTDEGKAKSSFFKQTKSFPMYHFKGEKIKWDEYGEPFRHEDYQLNDVFFKEDKEPEDGGDGVTKEVTKVIPTKCVSFKKTVPVRSSLSFIDFEGRSDGDSIKRILTIMKPRQLILIHGSLESTKCLVDFSHSVLGMDPKKVFAPAVGETIDATTESQLYIVKLTDALMSGTRFAPGKDAELAWVDGQIRLSSDGTDSIPVLDVFHNKQVADHKNVFINPPRLSDFKNTLTKAGIQAEFCGGALICNGVVAIKRTEGGKISIEGSVSDDYYLIRKLLYEQFAIV</sequence>
<dbReference type="AlphaFoldDB" id="A0A1X7VLD2"/>
<evidence type="ECO:0000256" key="4">
    <source>
        <dbReference type="ARBA" id="ARBA00022884"/>
    </source>
</evidence>
<dbReference type="CDD" id="cd16293">
    <property type="entry name" value="CPSF2-like_MBL-fold"/>
    <property type="match status" value="1"/>
</dbReference>
<protein>
    <recommendedName>
        <fullName evidence="6">Cleavage and polyadenylation specificity factor subunit 2</fullName>
    </recommendedName>
    <alternativeName>
        <fullName evidence="6">Cleavage and polyadenylation specificity factor 100 kDa subunit</fullName>
    </alternativeName>
</protein>
<keyword evidence="3 6" id="KW-0507">mRNA processing</keyword>
<dbReference type="GO" id="GO:0006398">
    <property type="term" value="P:mRNA 3'-end processing by stem-loop binding and cleavage"/>
    <property type="evidence" value="ECO:0007669"/>
    <property type="project" value="InterPro"/>
</dbReference>
<evidence type="ECO:0000256" key="5">
    <source>
        <dbReference type="ARBA" id="ARBA00023242"/>
    </source>
</evidence>
<feature type="domain" description="Metallo-beta-lactamase" evidence="8">
    <location>
        <begin position="17"/>
        <end position="227"/>
    </location>
</feature>
<accession>A0A1X7VLD2</accession>
<reference evidence="10" key="2">
    <citation type="submission" date="2017-05" db="UniProtKB">
        <authorList>
            <consortium name="EnsemblMetazoa"/>
        </authorList>
    </citation>
    <scope>IDENTIFICATION</scope>
</reference>
<dbReference type="InterPro" id="IPR035639">
    <property type="entry name" value="CPSF2_MBL"/>
</dbReference>
<dbReference type="SUPFAM" id="SSF56281">
    <property type="entry name" value="Metallo-hydrolase/oxidoreductase"/>
    <property type="match status" value="1"/>
</dbReference>
<evidence type="ECO:0000256" key="3">
    <source>
        <dbReference type="ARBA" id="ARBA00022664"/>
    </source>
</evidence>
<dbReference type="OrthoDB" id="64353at2759"/>
<dbReference type="PANTHER" id="PTHR45922:SF1">
    <property type="entry name" value="CLEAVAGE AND POLYADENYLATION SPECIFICITY FACTOR SUBUNIT 2"/>
    <property type="match status" value="1"/>
</dbReference>
<keyword evidence="5 6" id="KW-0539">Nucleus</keyword>
<dbReference type="GO" id="GO:0005847">
    <property type="term" value="C:mRNA cleavage and polyadenylation specificity factor complex"/>
    <property type="evidence" value="ECO:0007669"/>
    <property type="project" value="InterPro"/>
</dbReference>
<dbReference type="OMA" id="QSRHNME"/>
<feature type="compositionally biased region" description="Acidic residues" evidence="7">
    <location>
        <begin position="410"/>
        <end position="423"/>
    </location>
</feature>
<dbReference type="InterPro" id="IPR036866">
    <property type="entry name" value="RibonucZ/Hydroxyglut_hydro"/>
</dbReference>
<dbReference type="InterPro" id="IPR025069">
    <property type="entry name" value="Cpsf2_C"/>
</dbReference>
<keyword evidence="4 6" id="KW-0694">RNA-binding</keyword>
<comment type="similarity">
    <text evidence="2 6">Belongs to the metallo-beta-lactamase superfamily. RNA-metabolizing metallo-beta-lactamase-like family. CPSF2/YSH1 subfamily.</text>
</comment>
<dbReference type="EnsemblMetazoa" id="XM_011411593.2">
    <property type="protein sequence ID" value="XP_011409895.2"/>
    <property type="gene ID" value="LOC100640149"/>
</dbReference>
<evidence type="ECO:0000259" key="9">
    <source>
        <dbReference type="SMART" id="SM01027"/>
    </source>
</evidence>
<gene>
    <name evidence="10" type="primary">100640149</name>
</gene>
<feature type="compositionally biased region" description="Low complexity" evidence="7">
    <location>
        <begin position="426"/>
        <end position="435"/>
    </location>
</feature>
<dbReference type="InterPro" id="IPR001279">
    <property type="entry name" value="Metallo-B-lactamas"/>
</dbReference>
<evidence type="ECO:0000256" key="2">
    <source>
        <dbReference type="ARBA" id="ARBA00010624"/>
    </source>
</evidence>
<dbReference type="Proteomes" id="UP000007879">
    <property type="component" value="Unassembled WGS sequence"/>
</dbReference>
<evidence type="ECO:0000256" key="6">
    <source>
        <dbReference type="RuleBase" id="RU365006"/>
    </source>
</evidence>
<evidence type="ECO:0000256" key="7">
    <source>
        <dbReference type="SAM" id="MobiDB-lite"/>
    </source>
</evidence>
<dbReference type="InterPro" id="IPR011108">
    <property type="entry name" value="RMMBL"/>
</dbReference>
<dbReference type="STRING" id="400682.A0A1X7VLD2"/>
<dbReference type="Pfam" id="PF10996">
    <property type="entry name" value="Beta-Casp"/>
    <property type="match status" value="1"/>
</dbReference>
<dbReference type="PANTHER" id="PTHR45922">
    <property type="entry name" value="CLEAVAGE AND POLYADENYLATION SPECIFICITY FACTOR SUBUNIT 2"/>
    <property type="match status" value="1"/>
</dbReference>
<dbReference type="Gene3D" id="3.60.15.10">
    <property type="entry name" value="Ribonuclease Z/Hydroxyacylglutathione hydrolase-like"/>
    <property type="match status" value="1"/>
</dbReference>
<dbReference type="Pfam" id="PF16661">
    <property type="entry name" value="Lactamase_B_6"/>
    <property type="match status" value="1"/>
</dbReference>
<evidence type="ECO:0000313" key="10">
    <source>
        <dbReference type="EnsemblMetazoa" id="Aqu2.1.40872_001"/>
    </source>
</evidence>
<organism evidence="10">
    <name type="scientific">Amphimedon queenslandica</name>
    <name type="common">Sponge</name>
    <dbReference type="NCBI Taxonomy" id="400682"/>
    <lineage>
        <taxon>Eukaryota</taxon>
        <taxon>Metazoa</taxon>
        <taxon>Porifera</taxon>
        <taxon>Demospongiae</taxon>
        <taxon>Heteroscleromorpha</taxon>
        <taxon>Haplosclerida</taxon>
        <taxon>Niphatidae</taxon>
        <taxon>Amphimedon</taxon>
    </lineage>
</organism>
<dbReference type="SMART" id="SM00849">
    <property type="entry name" value="Lactamase_B"/>
    <property type="match status" value="1"/>
</dbReference>
<comment type="subcellular location">
    <subcellularLocation>
        <location evidence="1 6">Nucleus</location>
    </subcellularLocation>
</comment>
<evidence type="ECO:0000256" key="1">
    <source>
        <dbReference type="ARBA" id="ARBA00004123"/>
    </source>
</evidence>
<dbReference type="InParanoid" id="A0A1X7VLD2"/>
<dbReference type="KEGG" id="aqu:100640149"/>
<dbReference type="EnsemblMetazoa" id="Aqu2.1.40872_001">
    <property type="protein sequence ID" value="Aqu2.1.40872_001"/>
    <property type="gene ID" value="Aqu2.1.40872"/>
</dbReference>
<dbReference type="GO" id="GO:0003723">
    <property type="term" value="F:RNA binding"/>
    <property type="evidence" value="ECO:0007669"/>
    <property type="project" value="UniProtKB-KW"/>
</dbReference>
<dbReference type="FunFam" id="3.60.15.10:FF:000008">
    <property type="entry name" value="Cleavage and polyadenylation specificity factor subunit 2"/>
    <property type="match status" value="1"/>
</dbReference>
<dbReference type="Pfam" id="PF13299">
    <property type="entry name" value="CPSF100_C"/>
    <property type="match status" value="1"/>
</dbReference>
<feature type="domain" description="Beta-Casp" evidence="9">
    <location>
        <begin position="243"/>
        <end position="368"/>
    </location>
</feature>